<name>A0ACB7XK35_9ERIC</name>
<evidence type="ECO:0000313" key="1">
    <source>
        <dbReference type="EMBL" id="KAH7840753.1"/>
    </source>
</evidence>
<evidence type="ECO:0000313" key="2">
    <source>
        <dbReference type="Proteomes" id="UP000828048"/>
    </source>
</evidence>
<protein>
    <submittedName>
        <fullName evidence="1">Uncharacterized protein</fullName>
    </submittedName>
</protein>
<sequence>MPSSSPFLPPSSPSLLKTRVYLSPVGFEFATRSIRIEDKVVKAQIWDTAGQERTATGKSAAASSTVREVTKAPPPCPQPLE</sequence>
<dbReference type="EMBL" id="CM037160">
    <property type="protein sequence ID" value="KAH7840753.1"/>
    <property type="molecule type" value="Genomic_DNA"/>
</dbReference>
<dbReference type="Proteomes" id="UP000828048">
    <property type="component" value="Chromosome 10"/>
</dbReference>
<organism evidence="1 2">
    <name type="scientific">Vaccinium darrowii</name>
    <dbReference type="NCBI Taxonomy" id="229202"/>
    <lineage>
        <taxon>Eukaryota</taxon>
        <taxon>Viridiplantae</taxon>
        <taxon>Streptophyta</taxon>
        <taxon>Embryophyta</taxon>
        <taxon>Tracheophyta</taxon>
        <taxon>Spermatophyta</taxon>
        <taxon>Magnoliopsida</taxon>
        <taxon>eudicotyledons</taxon>
        <taxon>Gunneridae</taxon>
        <taxon>Pentapetalae</taxon>
        <taxon>asterids</taxon>
        <taxon>Ericales</taxon>
        <taxon>Ericaceae</taxon>
        <taxon>Vaccinioideae</taxon>
        <taxon>Vaccinieae</taxon>
        <taxon>Vaccinium</taxon>
    </lineage>
</organism>
<proteinExistence type="predicted"/>
<comment type="caution">
    <text evidence="1">The sequence shown here is derived from an EMBL/GenBank/DDBJ whole genome shotgun (WGS) entry which is preliminary data.</text>
</comment>
<keyword evidence="2" id="KW-1185">Reference proteome</keyword>
<accession>A0ACB7XK35</accession>
<gene>
    <name evidence="1" type="ORF">Vadar_021110</name>
</gene>
<reference evidence="1 2" key="1">
    <citation type="journal article" date="2021" name="Hortic Res">
        <title>High-quality reference genome and annotation aids understanding of berry development for evergreen blueberry (Vaccinium darrowii).</title>
        <authorList>
            <person name="Yu J."/>
            <person name="Hulse-Kemp A.M."/>
            <person name="Babiker E."/>
            <person name="Staton M."/>
        </authorList>
    </citation>
    <scope>NUCLEOTIDE SEQUENCE [LARGE SCALE GENOMIC DNA]</scope>
    <source>
        <strain evidence="2">cv. NJ 8807/NJ 8810</strain>
        <tissue evidence="1">Young leaf</tissue>
    </source>
</reference>